<dbReference type="AlphaFoldDB" id="A0A833RJ49"/>
<dbReference type="InterPro" id="IPR005069">
    <property type="entry name" value="Nucl-diP-sugar_transferase"/>
</dbReference>
<dbReference type="InterPro" id="IPR044821">
    <property type="entry name" value="At1g28695/At4g15970-like"/>
</dbReference>
<proteinExistence type="predicted"/>
<feature type="domain" description="Nucleotide-diphospho-sugar transferase" evidence="1">
    <location>
        <begin position="143"/>
        <end position="341"/>
    </location>
</feature>
<reference evidence="2" key="1">
    <citation type="submission" date="2020-01" db="EMBL/GenBank/DDBJ databases">
        <title>Genome sequence of Kobresia littledalei, the first chromosome-level genome in the family Cyperaceae.</title>
        <authorList>
            <person name="Qu G."/>
        </authorList>
    </citation>
    <scope>NUCLEOTIDE SEQUENCE</scope>
    <source>
        <strain evidence="2">C.B.Clarke</strain>
        <tissue evidence="2">Leaf</tissue>
    </source>
</reference>
<dbReference type="Pfam" id="PF03407">
    <property type="entry name" value="Nucleotid_trans"/>
    <property type="match status" value="1"/>
</dbReference>
<comment type="caution">
    <text evidence="2">The sequence shown here is derived from an EMBL/GenBank/DDBJ whole genome shotgun (WGS) entry which is preliminary data.</text>
</comment>
<accession>A0A833RJ49</accession>
<evidence type="ECO:0000259" key="1">
    <source>
        <dbReference type="Pfam" id="PF03407"/>
    </source>
</evidence>
<name>A0A833RJ49_9POAL</name>
<protein>
    <submittedName>
        <fullName evidence="2">Nucleotide-diphospho-sugar transferase</fullName>
    </submittedName>
</protein>
<evidence type="ECO:0000313" key="3">
    <source>
        <dbReference type="Proteomes" id="UP000623129"/>
    </source>
</evidence>
<dbReference type="EMBL" id="SWLB01000001">
    <property type="protein sequence ID" value="KAF3341642.1"/>
    <property type="molecule type" value="Genomic_DNA"/>
</dbReference>
<dbReference type="PANTHER" id="PTHR46038:SF13">
    <property type="entry name" value="GLYCOSYLTRANSFERASE"/>
    <property type="match status" value="1"/>
</dbReference>
<keyword evidence="3" id="KW-1185">Reference proteome</keyword>
<dbReference type="OrthoDB" id="600705at2759"/>
<dbReference type="Proteomes" id="UP000623129">
    <property type="component" value="Unassembled WGS sequence"/>
</dbReference>
<sequence>MSNNKNMSRHLTRFLLGTTVALVCVLFYRSIVINGDGNYEISVEAFALSNATQASNNGASGNEVASFDKKSILLSREDQVDHTTVSNDTLQKAPFPDLLPLLQRVATADKTVIITSVNEAWAKPNSLLDIFLEGFHIGEDIEHLLDHLIVVTLDPNALNHCKAVHPHCYLLTVDGMNFTAEKVFMSNDYIDLVWTKVKLQRRILELGYNFLFTDVDILWLRNPFKHITVYADLTTSSDLFFGNPDNIDNFPNTGFIYVKSTKKAIEMMDYWIDAREKNPGHHEQNVFNIIKADLVNMLRVKVRYIDTAYCGGFCNHGNDLNKICTMHANCCVGLYAKLHDLRKIIDDWKFYMALSMEERIKGNFTWTVPGLCMH</sequence>
<keyword evidence="2" id="KW-0808">Transferase</keyword>
<dbReference type="PANTHER" id="PTHR46038">
    <property type="entry name" value="EXPRESSED PROTEIN-RELATED"/>
    <property type="match status" value="1"/>
</dbReference>
<evidence type="ECO:0000313" key="2">
    <source>
        <dbReference type="EMBL" id="KAF3341642.1"/>
    </source>
</evidence>
<organism evidence="2 3">
    <name type="scientific">Carex littledalei</name>
    <dbReference type="NCBI Taxonomy" id="544730"/>
    <lineage>
        <taxon>Eukaryota</taxon>
        <taxon>Viridiplantae</taxon>
        <taxon>Streptophyta</taxon>
        <taxon>Embryophyta</taxon>
        <taxon>Tracheophyta</taxon>
        <taxon>Spermatophyta</taxon>
        <taxon>Magnoliopsida</taxon>
        <taxon>Liliopsida</taxon>
        <taxon>Poales</taxon>
        <taxon>Cyperaceae</taxon>
        <taxon>Cyperoideae</taxon>
        <taxon>Cariceae</taxon>
        <taxon>Carex</taxon>
        <taxon>Carex subgen. Euthyceras</taxon>
    </lineage>
</organism>
<gene>
    <name evidence="2" type="ORF">FCM35_KLT00280</name>
</gene>
<dbReference type="GO" id="GO:0016740">
    <property type="term" value="F:transferase activity"/>
    <property type="evidence" value="ECO:0007669"/>
    <property type="project" value="UniProtKB-KW"/>
</dbReference>